<sequence length="507" mass="55807">MPQTTSAPSPPPAGVRSRPVRAAIVGTGFAGLAAAVRLKQAGVDELTIFERGDDVGGVWRANDYPGATSDVAAHFYSLSFAPNPDWSREFAPQAEILEYLRRCARDHDLLRHVRFGTEIGAAAWDEDELRWRLTTTTGETHDADVLVAACGQLSRPAVPPIPGLASFRGRAFHSAEWDHGHDLTGRRVAVVGTGASAIQFVPLIAPRTASLHVLQRDAEYVVPKPDFAHAPWVNRLLRRVPATQRALRGAWWAFGEVLNPGLTVHRPGVRQLPARIFRLAFELNLRIGVRDAATRRALRPDYAIGCRRILTSNAWYPTFRRDDVELVTDGIERVTPDGVVTTEGRTVEVDTIVFATGFRSDGFVAPMDVTGRDGLPLTEAWRDGPSAYLGMTVPRFPNLFLLYGPNTNLGGGSVVYMLERQAEYVAQAVGLLRRTGGAALDVRADVHERFDRETQTRLQGSVWAAGGCRSWYRDASGRVTNNWPGLMAEYARRTKTIDPSDYQVTHA</sequence>
<dbReference type="SUPFAM" id="SSF51905">
    <property type="entry name" value="FAD/NAD(P)-binding domain"/>
    <property type="match status" value="1"/>
</dbReference>
<accession>A0A6J7HCU1</accession>
<gene>
    <name evidence="4" type="ORF">UFOPK3564_01722</name>
</gene>
<dbReference type="InterPro" id="IPR036188">
    <property type="entry name" value="FAD/NAD-bd_sf"/>
</dbReference>
<protein>
    <submittedName>
        <fullName evidence="4">Unannotated protein</fullName>
    </submittedName>
</protein>
<evidence type="ECO:0000256" key="3">
    <source>
        <dbReference type="ARBA" id="ARBA00023002"/>
    </source>
</evidence>
<dbReference type="InterPro" id="IPR020946">
    <property type="entry name" value="Flavin_mOase-like"/>
</dbReference>
<reference evidence="4" key="1">
    <citation type="submission" date="2020-05" db="EMBL/GenBank/DDBJ databases">
        <authorList>
            <person name="Chiriac C."/>
            <person name="Salcher M."/>
            <person name="Ghai R."/>
            <person name="Kavagutti S V."/>
        </authorList>
    </citation>
    <scope>NUCLEOTIDE SEQUENCE</scope>
</reference>
<dbReference type="GO" id="GO:0004499">
    <property type="term" value="F:N,N-dimethylaniline monooxygenase activity"/>
    <property type="evidence" value="ECO:0007669"/>
    <property type="project" value="InterPro"/>
</dbReference>
<dbReference type="InterPro" id="IPR051209">
    <property type="entry name" value="FAD-bind_Monooxygenase_sf"/>
</dbReference>
<dbReference type="PANTHER" id="PTHR42877">
    <property type="entry name" value="L-ORNITHINE N(5)-MONOOXYGENASE-RELATED"/>
    <property type="match status" value="1"/>
</dbReference>
<dbReference type="GO" id="GO:0050661">
    <property type="term" value="F:NADP binding"/>
    <property type="evidence" value="ECO:0007669"/>
    <property type="project" value="InterPro"/>
</dbReference>
<evidence type="ECO:0000256" key="2">
    <source>
        <dbReference type="ARBA" id="ARBA00022827"/>
    </source>
</evidence>
<dbReference type="GO" id="GO:0050660">
    <property type="term" value="F:flavin adenine dinucleotide binding"/>
    <property type="evidence" value="ECO:0007669"/>
    <property type="project" value="InterPro"/>
</dbReference>
<keyword evidence="1" id="KW-0285">Flavoprotein</keyword>
<keyword evidence="3" id="KW-0560">Oxidoreductase</keyword>
<dbReference type="Pfam" id="PF00743">
    <property type="entry name" value="FMO-like"/>
    <property type="match status" value="1"/>
</dbReference>
<dbReference type="Gene3D" id="3.50.50.60">
    <property type="entry name" value="FAD/NAD(P)-binding domain"/>
    <property type="match status" value="2"/>
</dbReference>
<dbReference type="PANTHER" id="PTHR42877:SF4">
    <property type="entry name" value="FAD_NAD(P)-BINDING DOMAIN-CONTAINING PROTEIN-RELATED"/>
    <property type="match status" value="1"/>
</dbReference>
<dbReference type="PRINTS" id="PR00419">
    <property type="entry name" value="ADXRDTASE"/>
</dbReference>
<evidence type="ECO:0000313" key="4">
    <source>
        <dbReference type="EMBL" id="CAB4918791.1"/>
    </source>
</evidence>
<name>A0A6J7HCU1_9ZZZZ</name>
<dbReference type="EMBL" id="CAFBMK010000095">
    <property type="protein sequence ID" value="CAB4918791.1"/>
    <property type="molecule type" value="Genomic_DNA"/>
</dbReference>
<dbReference type="AlphaFoldDB" id="A0A6J7HCU1"/>
<keyword evidence="2" id="KW-0274">FAD</keyword>
<organism evidence="4">
    <name type="scientific">freshwater metagenome</name>
    <dbReference type="NCBI Taxonomy" id="449393"/>
    <lineage>
        <taxon>unclassified sequences</taxon>
        <taxon>metagenomes</taxon>
        <taxon>ecological metagenomes</taxon>
    </lineage>
</organism>
<evidence type="ECO:0000256" key="1">
    <source>
        <dbReference type="ARBA" id="ARBA00022630"/>
    </source>
</evidence>
<proteinExistence type="predicted"/>